<dbReference type="EMBL" id="SDRB02010574">
    <property type="protein sequence ID" value="THG05720.1"/>
    <property type="molecule type" value="Genomic_DNA"/>
</dbReference>
<comment type="caution">
    <text evidence="1">The sequence shown here is derived from an EMBL/GenBank/DDBJ whole genome shotgun (WGS) entry which is preliminary data.</text>
</comment>
<dbReference type="PRINTS" id="PR00753">
    <property type="entry name" value="ACCSYNTHASE"/>
</dbReference>
<dbReference type="STRING" id="542762.A0A4S4DRG5"/>
<evidence type="ECO:0000313" key="2">
    <source>
        <dbReference type="Proteomes" id="UP000306102"/>
    </source>
</evidence>
<reference evidence="1 2" key="1">
    <citation type="journal article" date="2018" name="Proc. Natl. Acad. Sci. U.S.A.">
        <title>Draft genome sequence of Camellia sinensis var. sinensis provides insights into the evolution of the tea genome and tea quality.</title>
        <authorList>
            <person name="Wei C."/>
            <person name="Yang H."/>
            <person name="Wang S."/>
            <person name="Zhao J."/>
            <person name="Liu C."/>
            <person name="Gao L."/>
            <person name="Xia E."/>
            <person name="Lu Y."/>
            <person name="Tai Y."/>
            <person name="She G."/>
            <person name="Sun J."/>
            <person name="Cao H."/>
            <person name="Tong W."/>
            <person name="Gao Q."/>
            <person name="Li Y."/>
            <person name="Deng W."/>
            <person name="Jiang X."/>
            <person name="Wang W."/>
            <person name="Chen Q."/>
            <person name="Zhang S."/>
            <person name="Li H."/>
            <person name="Wu J."/>
            <person name="Wang P."/>
            <person name="Li P."/>
            <person name="Shi C."/>
            <person name="Zheng F."/>
            <person name="Jian J."/>
            <person name="Huang B."/>
            <person name="Shan D."/>
            <person name="Shi M."/>
            <person name="Fang C."/>
            <person name="Yue Y."/>
            <person name="Li F."/>
            <person name="Li D."/>
            <person name="Wei S."/>
            <person name="Han B."/>
            <person name="Jiang C."/>
            <person name="Yin Y."/>
            <person name="Xia T."/>
            <person name="Zhang Z."/>
            <person name="Bennetzen J.L."/>
            <person name="Zhao S."/>
            <person name="Wan X."/>
        </authorList>
    </citation>
    <scope>NUCLEOTIDE SEQUENCE [LARGE SCALE GENOMIC DNA]</scope>
    <source>
        <strain evidence="2">cv. Shuchazao</strain>
        <tissue evidence="1">Leaf</tissue>
    </source>
</reference>
<dbReference type="Proteomes" id="UP000306102">
    <property type="component" value="Unassembled WGS sequence"/>
</dbReference>
<gene>
    <name evidence="1" type="ORF">TEA_021128</name>
</gene>
<protein>
    <submittedName>
        <fullName evidence="1">Uncharacterized protein</fullName>
    </submittedName>
</protein>
<name>A0A4S4DRG5_CAMSN</name>
<organism evidence="1 2">
    <name type="scientific">Camellia sinensis var. sinensis</name>
    <name type="common">China tea</name>
    <dbReference type="NCBI Taxonomy" id="542762"/>
    <lineage>
        <taxon>Eukaryota</taxon>
        <taxon>Viridiplantae</taxon>
        <taxon>Streptophyta</taxon>
        <taxon>Embryophyta</taxon>
        <taxon>Tracheophyta</taxon>
        <taxon>Spermatophyta</taxon>
        <taxon>Magnoliopsida</taxon>
        <taxon>eudicotyledons</taxon>
        <taxon>Gunneridae</taxon>
        <taxon>Pentapetalae</taxon>
        <taxon>asterids</taxon>
        <taxon>Ericales</taxon>
        <taxon>Theaceae</taxon>
        <taxon>Camellia</taxon>
    </lineage>
</organism>
<evidence type="ECO:0000313" key="1">
    <source>
        <dbReference type="EMBL" id="THG05720.1"/>
    </source>
</evidence>
<proteinExistence type="predicted"/>
<sequence length="133" mass="15505">MEESVEKIQLVKHRVDQFRALMFLETGNEAYHHVGVDWWRNEAMLLIQPWRKTDAHNVNHIVLVKPSSTLEDSLKTAKLCCDPIKEWIEKNPTASICTTEGSMAFKDIANFQDYHGLPEYRNVRLLDPYVFCV</sequence>
<dbReference type="AlphaFoldDB" id="A0A4S4DRG5"/>
<accession>A0A4S4DRG5</accession>
<keyword evidence="2" id="KW-1185">Reference proteome</keyword>